<dbReference type="EMBL" id="MU394287">
    <property type="protein sequence ID" value="KAI6091205.1"/>
    <property type="molecule type" value="Genomic_DNA"/>
</dbReference>
<comment type="caution">
    <text evidence="1">The sequence shown here is derived from an EMBL/GenBank/DDBJ whole genome shotgun (WGS) entry which is preliminary data.</text>
</comment>
<organism evidence="1 2">
    <name type="scientific">Hypoxylon rubiginosum</name>
    <dbReference type="NCBI Taxonomy" id="110542"/>
    <lineage>
        <taxon>Eukaryota</taxon>
        <taxon>Fungi</taxon>
        <taxon>Dikarya</taxon>
        <taxon>Ascomycota</taxon>
        <taxon>Pezizomycotina</taxon>
        <taxon>Sordariomycetes</taxon>
        <taxon>Xylariomycetidae</taxon>
        <taxon>Xylariales</taxon>
        <taxon>Hypoxylaceae</taxon>
        <taxon>Hypoxylon</taxon>
    </lineage>
</organism>
<evidence type="ECO:0000313" key="2">
    <source>
        <dbReference type="Proteomes" id="UP001497680"/>
    </source>
</evidence>
<reference evidence="1 2" key="1">
    <citation type="journal article" date="2022" name="New Phytol.">
        <title>Ecological generalism drives hyperdiversity of secondary metabolite gene clusters in xylarialean endophytes.</title>
        <authorList>
            <person name="Franco M.E.E."/>
            <person name="Wisecaver J.H."/>
            <person name="Arnold A.E."/>
            <person name="Ju Y.M."/>
            <person name="Slot J.C."/>
            <person name="Ahrendt S."/>
            <person name="Moore L.P."/>
            <person name="Eastman K.E."/>
            <person name="Scott K."/>
            <person name="Konkel Z."/>
            <person name="Mondo S.J."/>
            <person name="Kuo A."/>
            <person name="Hayes R.D."/>
            <person name="Haridas S."/>
            <person name="Andreopoulos B."/>
            <person name="Riley R."/>
            <person name="LaButti K."/>
            <person name="Pangilinan J."/>
            <person name="Lipzen A."/>
            <person name="Amirebrahimi M."/>
            <person name="Yan J."/>
            <person name="Adam C."/>
            <person name="Keymanesh K."/>
            <person name="Ng V."/>
            <person name="Louie K."/>
            <person name="Northen T."/>
            <person name="Drula E."/>
            <person name="Henrissat B."/>
            <person name="Hsieh H.M."/>
            <person name="Youens-Clark K."/>
            <person name="Lutzoni F."/>
            <person name="Miadlikowska J."/>
            <person name="Eastwood D.C."/>
            <person name="Hamelin R.C."/>
            <person name="Grigoriev I.V."/>
            <person name="U'Ren J.M."/>
        </authorList>
    </citation>
    <scope>NUCLEOTIDE SEQUENCE [LARGE SCALE GENOMIC DNA]</scope>
    <source>
        <strain evidence="1 2">ER1909</strain>
    </source>
</reference>
<name>A0ACC0DFA9_9PEZI</name>
<evidence type="ECO:0000313" key="1">
    <source>
        <dbReference type="EMBL" id="KAI6091205.1"/>
    </source>
</evidence>
<dbReference type="Proteomes" id="UP001497680">
    <property type="component" value="Unassembled WGS sequence"/>
</dbReference>
<keyword evidence="2" id="KW-1185">Reference proteome</keyword>
<sequence>MDDNGVIICYGALCDSEAMVTDKTKLSDLSRAESNDSFTRIHLESKDGVFTLHSNTSSAEFAILNTRSSSILNALKDTPMIRFEAIVQSNVFTKRQKRDKPGPQKFVVSINILGAKSAAHTVGRQLSTLSAFLQHPESLQPSISYCNPQFLIFPNKRMNMTELVGFGNDSDTSIKNEVSEEIGNVFESLANVPVEKTLVSLEGLTTALKKHQEDGLTFILQREDKEFAKRLSAKLGRVIGAQIEQTHSIRLGGLIADVMGLGKTLTMLSAILHSAPDADIFSNFHKMLENESVERLRTKASLVIVSSAAILESWESEIRAHFALGALIFIHFHGSGRPREPEVLRSVDLVLTTYATLAADHADQGILHQMEWYRVVLDEAHWIRNSSSKLYQATASLHSKRRWCLTGTPIQNKLEDLMSLAGFLQLPMVSTKVGFRTSILGPLSGGGPDFAKPLRTYLEAYCLRRSERCLNLPASRQQCVSLRLSPEEQRLYDALVSDTKRQIDTMVSNGDKVKCNTLFTAMVKMRMLCNRGTFYTVEDSIASPGKLQPEIRCGRCSAMDEDNLMLLDSCAFCPDCGRPLQKPSPLSQSTESQRNIRSYNRDVVVAKLSLFQPGGFSMKLSVVVQNVLRAGLEAKSIIFSYWTSTLDILAQLLEQGGVPYRQVDGRVSYADRSTRLKDFKEDPQVLVLLMSIETGAVGLNLTVANQVHIVEPQWNPSVEEQAVARALRMGQTREVTIIRYVMEKTVEQNIVNLQQKKKKLAKFTFDTGAADSVSGTLEDLKFVLDMGSK</sequence>
<proteinExistence type="predicted"/>
<accession>A0ACC0DFA9</accession>
<gene>
    <name evidence="1" type="ORF">F4821DRAFT_226697</name>
</gene>
<protein>
    <submittedName>
        <fullName evidence="1">SNF2 family N-terminal domain-containing protein</fullName>
    </submittedName>
</protein>